<evidence type="ECO:0000313" key="1">
    <source>
        <dbReference type="EMBL" id="KGG02485.1"/>
    </source>
</evidence>
<reference evidence="2" key="1">
    <citation type="journal article" date="2014" name="Sci. Data">
        <title>Genomes of diverse isolates of the marine cyanobacterium Prochlorococcus.</title>
        <authorList>
            <person name="Biller S."/>
            <person name="Berube P."/>
            <person name="Thompson J."/>
            <person name="Kelly L."/>
            <person name="Roggensack S."/>
            <person name="Awad L."/>
            <person name="Roache-Johnson K."/>
            <person name="Ding H."/>
            <person name="Giovannoni S.J."/>
            <person name="Moore L.R."/>
            <person name="Chisholm S.W."/>
        </authorList>
    </citation>
    <scope>NUCLEOTIDE SEQUENCE [LARGE SCALE GENOMIC DNA]</scope>
    <source>
        <strain evidence="2">MIT 9314</strain>
    </source>
</reference>
<dbReference type="RefSeq" id="WP_032515281.1">
    <property type="nucleotide sequence ID" value="NZ_JNAO01000004.1"/>
</dbReference>
<evidence type="ECO:0000313" key="2">
    <source>
        <dbReference type="Proteomes" id="UP000030533"/>
    </source>
</evidence>
<dbReference type="Proteomes" id="UP000030533">
    <property type="component" value="Unassembled WGS sequence"/>
</dbReference>
<accession>A0A0A2APM2</accession>
<dbReference type="EMBL" id="JNAO01000004">
    <property type="protein sequence ID" value="KGG02485.1"/>
    <property type="molecule type" value="Genomic_DNA"/>
</dbReference>
<name>A0A0A2APM2_PROMR</name>
<gene>
    <name evidence="1" type="ORF">EU98_0425</name>
</gene>
<proteinExistence type="predicted"/>
<protein>
    <submittedName>
        <fullName evidence="1">Uncharacterized protein</fullName>
    </submittedName>
</protein>
<dbReference type="STRING" id="167548.EU98_0425"/>
<dbReference type="AlphaFoldDB" id="A0A0A2APM2"/>
<comment type="caution">
    <text evidence="1">The sequence shown here is derived from an EMBL/GenBank/DDBJ whole genome shotgun (WGS) entry which is preliminary data.</text>
</comment>
<sequence>MDSTCDLIIDSLKGEPIGETNHFIWFITDIGIVALFKREENFETYSSNVEIEANRIALDITKEEKEYLKIKERQLFLFYS</sequence>
<organism evidence="1 2">
    <name type="scientific">Prochlorococcus marinus str. MIT 9314</name>
    <dbReference type="NCBI Taxonomy" id="167548"/>
    <lineage>
        <taxon>Bacteria</taxon>
        <taxon>Bacillati</taxon>
        <taxon>Cyanobacteriota</taxon>
        <taxon>Cyanophyceae</taxon>
        <taxon>Synechococcales</taxon>
        <taxon>Prochlorococcaceae</taxon>
        <taxon>Prochlorococcus</taxon>
    </lineage>
</organism>
<dbReference type="eggNOG" id="ENOG5032H5U">
    <property type="taxonomic scope" value="Bacteria"/>
</dbReference>